<proteinExistence type="predicted"/>
<evidence type="ECO:0000313" key="2">
    <source>
        <dbReference type="Proteomes" id="UP000235965"/>
    </source>
</evidence>
<keyword evidence="2" id="KW-1185">Reference proteome</keyword>
<name>A0A2J7QHB0_9NEOP</name>
<evidence type="ECO:0000313" key="1">
    <source>
        <dbReference type="EMBL" id="PNF27970.1"/>
    </source>
</evidence>
<organism evidence="1 2">
    <name type="scientific">Cryptotermes secundus</name>
    <dbReference type="NCBI Taxonomy" id="105785"/>
    <lineage>
        <taxon>Eukaryota</taxon>
        <taxon>Metazoa</taxon>
        <taxon>Ecdysozoa</taxon>
        <taxon>Arthropoda</taxon>
        <taxon>Hexapoda</taxon>
        <taxon>Insecta</taxon>
        <taxon>Pterygota</taxon>
        <taxon>Neoptera</taxon>
        <taxon>Polyneoptera</taxon>
        <taxon>Dictyoptera</taxon>
        <taxon>Blattodea</taxon>
        <taxon>Blattoidea</taxon>
        <taxon>Termitoidae</taxon>
        <taxon>Kalotermitidae</taxon>
        <taxon>Cryptotermitinae</taxon>
        <taxon>Cryptotermes</taxon>
    </lineage>
</organism>
<sequence length="58" mass="6890">MFHVSGRVKKHNIRIWGTENPRGVVKHVRDSPKVKVFVLYPVKRCMDHSFSRKKQCLE</sequence>
<gene>
    <name evidence="1" type="ORF">B7P43_G16431</name>
</gene>
<protein>
    <submittedName>
        <fullName evidence="1">Uncharacterized protein</fullName>
    </submittedName>
</protein>
<dbReference type="EMBL" id="NEVH01013984">
    <property type="protein sequence ID" value="PNF27970.1"/>
    <property type="molecule type" value="Genomic_DNA"/>
</dbReference>
<reference evidence="1 2" key="1">
    <citation type="submission" date="2017-12" db="EMBL/GenBank/DDBJ databases">
        <title>Hemimetabolous genomes reveal molecular basis of termite eusociality.</title>
        <authorList>
            <person name="Harrison M.C."/>
            <person name="Jongepier E."/>
            <person name="Robertson H.M."/>
            <person name="Arning N."/>
            <person name="Bitard-Feildel T."/>
            <person name="Chao H."/>
            <person name="Childers C.P."/>
            <person name="Dinh H."/>
            <person name="Doddapaneni H."/>
            <person name="Dugan S."/>
            <person name="Gowin J."/>
            <person name="Greiner C."/>
            <person name="Han Y."/>
            <person name="Hu H."/>
            <person name="Hughes D.S.T."/>
            <person name="Huylmans A.-K."/>
            <person name="Kemena C."/>
            <person name="Kremer L.P.M."/>
            <person name="Lee S.L."/>
            <person name="Lopez-Ezquerra A."/>
            <person name="Mallet L."/>
            <person name="Monroy-Kuhn J.M."/>
            <person name="Moser A."/>
            <person name="Murali S.C."/>
            <person name="Muzny D.M."/>
            <person name="Otani S."/>
            <person name="Piulachs M.-D."/>
            <person name="Poelchau M."/>
            <person name="Qu J."/>
            <person name="Schaub F."/>
            <person name="Wada-Katsumata A."/>
            <person name="Worley K.C."/>
            <person name="Xie Q."/>
            <person name="Ylla G."/>
            <person name="Poulsen M."/>
            <person name="Gibbs R.A."/>
            <person name="Schal C."/>
            <person name="Richards S."/>
            <person name="Belles X."/>
            <person name="Korb J."/>
            <person name="Bornberg-Bauer E."/>
        </authorList>
    </citation>
    <scope>NUCLEOTIDE SEQUENCE [LARGE SCALE GENOMIC DNA]</scope>
    <source>
        <tissue evidence="1">Whole body</tissue>
    </source>
</reference>
<dbReference type="InParanoid" id="A0A2J7QHB0"/>
<comment type="caution">
    <text evidence="1">The sequence shown here is derived from an EMBL/GenBank/DDBJ whole genome shotgun (WGS) entry which is preliminary data.</text>
</comment>
<dbReference type="Proteomes" id="UP000235965">
    <property type="component" value="Unassembled WGS sequence"/>
</dbReference>
<dbReference type="AlphaFoldDB" id="A0A2J7QHB0"/>
<accession>A0A2J7QHB0</accession>